<dbReference type="AlphaFoldDB" id="A0A158H1Q0"/>
<accession>A0A158H1Q0</accession>
<organism evidence="2 3">
    <name type="scientific">Caballeronia udeis</name>
    <dbReference type="NCBI Taxonomy" id="1232866"/>
    <lineage>
        <taxon>Bacteria</taxon>
        <taxon>Pseudomonadati</taxon>
        <taxon>Pseudomonadota</taxon>
        <taxon>Betaproteobacteria</taxon>
        <taxon>Burkholderiales</taxon>
        <taxon>Burkholderiaceae</taxon>
        <taxon>Caballeronia</taxon>
    </lineage>
</organism>
<dbReference type="EMBL" id="FCOK02000023">
    <property type="protein sequence ID" value="SAL38294.1"/>
    <property type="molecule type" value="Genomic_DNA"/>
</dbReference>
<protein>
    <submittedName>
        <fullName evidence="2">Group 1 glycosyl transferase</fullName>
    </submittedName>
</protein>
<evidence type="ECO:0000313" key="3">
    <source>
        <dbReference type="Proteomes" id="UP000054683"/>
    </source>
</evidence>
<keyword evidence="2" id="KW-0808">Transferase</keyword>
<evidence type="ECO:0000259" key="1">
    <source>
        <dbReference type="Pfam" id="PF00534"/>
    </source>
</evidence>
<dbReference type="PANTHER" id="PTHR12526">
    <property type="entry name" value="GLYCOSYLTRANSFERASE"/>
    <property type="match status" value="1"/>
</dbReference>
<dbReference type="RefSeq" id="WP_062087191.1">
    <property type="nucleotide sequence ID" value="NZ_FCOK02000023.1"/>
</dbReference>
<dbReference type="Pfam" id="PF00534">
    <property type="entry name" value="Glycos_transf_1"/>
    <property type="match status" value="1"/>
</dbReference>
<name>A0A158H1Q0_9BURK</name>
<dbReference type="OrthoDB" id="9801573at2"/>
<dbReference type="InterPro" id="IPR001296">
    <property type="entry name" value="Glyco_trans_1"/>
</dbReference>
<dbReference type="GO" id="GO:0016757">
    <property type="term" value="F:glycosyltransferase activity"/>
    <property type="evidence" value="ECO:0007669"/>
    <property type="project" value="InterPro"/>
</dbReference>
<gene>
    <name evidence="2" type="ORF">AWB69_03750</name>
</gene>
<dbReference type="Proteomes" id="UP000054683">
    <property type="component" value="Unassembled WGS sequence"/>
</dbReference>
<dbReference type="Gene3D" id="3.40.50.2000">
    <property type="entry name" value="Glycogen Phosphorylase B"/>
    <property type="match status" value="2"/>
</dbReference>
<dbReference type="SUPFAM" id="SSF53756">
    <property type="entry name" value="UDP-Glycosyltransferase/glycogen phosphorylase"/>
    <property type="match status" value="1"/>
</dbReference>
<dbReference type="CDD" id="cd03801">
    <property type="entry name" value="GT4_PimA-like"/>
    <property type="match status" value="1"/>
</dbReference>
<sequence>MRILFVVGNLGDYHVPRYEALLDLASMRGDDVYLVEIFGKSSVYAFPQDRRVQFFEREPARSVTLINDATDAGGHWVKVAAGLSDAVRQFAPHVVVTLGYHTSYSMWLCILKVLYRRFFLIYMSDSKADDGKRYGAKEWLKRTIVRRFDGALVAGEKHRAYARSLGIPFSRSRVGFDVIDVEYFSQRSEAARNSDSDVRAKFGLPPRYCVCVSRFVPRKNVDVVIEAYFQSGLYKIGQSLVLIGQGRCRDRLLQQVAQLGLNAHVVILDSVKNLDMPAVYALAEFAVLASKFDQWGLCINEAFAARCPAIVTRTCGVAGELVADGINGFIVEPGDVHMLADRMKLLGSDLRLRGRFAEKARSAADDWTPILFASNLMDLSASIVTDARSILGPKD</sequence>
<reference evidence="2 3" key="1">
    <citation type="submission" date="2016-01" db="EMBL/GenBank/DDBJ databases">
        <authorList>
            <person name="Oliw E.H."/>
        </authorList>
    </citation>
    <scope>NUCLEOTIDE SEQUENCE [LARGE SCALE GENOMIC DNA]</scope>
    <source>
        <strain evidence="2">LMG 27134</strain>
    </source>
</reference>
<feature type="domain" description="Glycosyl transferase family 1" evidence="1">
    <location>
        <begin position="206"/>
        <end position="362"/>
    </location>
</feature>
<proteinExistence type="predicted"/>
<evidence type="ECO:0000313" key="2">
    <source>
        <dbReference type="EMBL" id="SAL38294.1"/>
    </source>
</evidence>